<dbReference type="OrthoDB" id="3277292at2"/>
<sequence>MTTAEESLPVGMQDVDAKYATNVGKVDNLVIGELGESLRRRLLRGLPKAELAESRLQWLESRFIEPDNFKEVWSKLQRARSVLVSGPAGAGRRSAAKMLLRRSPSSSSPIREVPVDTEEEEADFLKPETVLRGERLLVDLSADSELRRLDSAGRTLEAFLGAVEKAEGYAAVVLPPGAGDFLPVELSSQLVEIERPNTSDVLAQHLKDLCTALPQDVLDDEKVGEFLSTASMEEIGRLSEHCLRLCRQSPEQPVEVCLRTALQAVSKRDKTFERFVSTLSAPKRALLLSAGFLEGAHADVVGDSAEKLRAQAESPEGQLPVLSSAGLDSQLRELRLDLTESREVRFSTWSAEAVVNYFWHAFPRLRPVLLEWVGRCCTSSLLTNADRVQLVQQFAMVCRQGRHGADLCTLASWLLQLDARHQPPRVRDWAARILAEGLKEEPGALVIRRQIYEWVTSQSLSTDLADVLVFVCSNVLAETHPEQAMVRLRHLARHSHHRIARQASDALVDLVEDDRIFFDLLWRLPRVSRRADADAALFLRIADPGRLLCEPSVLGDGAVRDQLIENWVSVVGRPREFWEERACDWFGAHTRDPSAEALLDVLVGAAGAAGRVGRLFVVLRNWAADGDEDSAEERRRTQQLVRKKIDEVQVKRAEEAG</sequence>
<dbReference type="STRING" id="95161.SAMN05660874_01469"/>
<dbReference type="AlphaFoldDB" id="A0A1I6QHX1"/>
<gene>
    <name evidence="2" type="ORF">SAMN05660874_01469</name>
</gene>
<name>A0A1I6QHX1_9PSEU</name>
<evidence type="ECO:0000256" key="1">
    <source>
        <dbReference type="SAM" id="MobiDB-lite"/>
    </source>
</evidence>
<dbReference type="RefSeq" id="WP_139274020.1">
    <property type="nucleotide sequence ID" value="NZ_FOZX01000002.1"/>
</dbReference>
<evidence type="ECO:0000313" key="3">
    <source>
        <dbReference type="Proteomes" id="UP000198852"/>
    </source>
</evidence>
<accession>A0A1I6QHX1</accession>
<feature type="region of interest" description="Disordered" evidence="1">
    <location>
        <begin position="98"/>
        <end position="119"/>
    </location>
</feature>
<organism evidence="2 3">
    <name type="scientific">Saccharopolyspora flava</name>
    <dbReference type="NCBI Taxonomy" id="95161"/>
    <lineage>
        <taxon>Bacteria</taxon>
        <taxon>Bacillati</taxon>
        <taxon>Actinomycetota</taxon>
        <taxon>Actinomycetes</taxon>
        <taxon>Pseudonocardiales</taxon>
        <taxon>Pseudonocardiaceae</taxon>
        <taxon>Saccharopolyspora</taxon>
    </lineage>
</organism>
<dbReference type="EMBL" id="FOZX01000002">
    <property type="protein sequence ID" value="SFS52002.1"/>
    <property type="molecule type" value="Genomic_DNA"/>
</dbReference>
<keyword evidence="3" id="KW-1185">Reference proteome</keyword>
<evidence type="ECO:0000313" key="2">
    <source>
        <dbReference type="EMBL" id="SFS52002.1"/>
    </source>
</evidence>
<dbReference type="Proteomes" id="UP000198852">
    <property type="component" value="Unassembled WGS sequence"/>
</dbReference>
<proteinExistence type="predicted"/>
<protein>
    <submittedName>
        <fullName evidence="2">Uncharacterized protein</fullName>
    </submittedName>
</protein>
<reference evidence="3" key="1">
    <citation type="submission" date="2016-10" db="EMBL/GenBank/DDBJ databases">
        <authorList>
            <person name="Varghese N."/>
            <person name="Submissions S."/>
        </authorList>
    </citation>
    <scope>NUCLEOTIDE SEQUENCE [LARGE SCALE GENOMIC DNA]</scope>
    <source>
        <strain evidence="3">DSM 44771</strain>
    </source>
</reference>